<keyword evidence="6" id="KW-0963">Cytoplasm</keyword>
<evidence type="ECO:0000313" key="20">
    <source>
        <dbReference type="Proteomes" id="UP000824219"/>
    </source>
</evidence>
<comment type="similarity">
    <text evidence="4">Belongs to the ODF2 family.</text>
</comment>
<dbReference type="Proteomes" id="UP000824219">
    <property type="component" value="Linkage Group LG18"/>
</dbReference>
<evidence type="ECO:0000256" key="18">
    <source>
        <dbReference type="SAM" id="MobiDB-lite"/>
    </source>
</evidence>
<dbReference type="PANTHER" id="PTHR23162:SF8">
    <property type="entry name" value="OUTER DENSE FIBER PROTEIN 2"/>
    <property type="match status" value="1"/>
</dbReference>
<feature type="compositionally biased region" description="Basic and acidic residues" evidence="18">
    <location>
        <begin position="8"/>
        <end position="31"/>
    </location>
</feature>
<keyword evidence="14" id="KW-0966">Cell projection</keyword>
<dbReference type="GO" id="GO:0005813">
    <property type="term" value="C:centrosome"/>
    <property type="evidence" value="ECO:0007669"/>
    <property type="project" value="TreeGrafter"/>
</dbReference>
<evidence type="ECO:0000256" key="1">
    <source>
        <dbReference type="ARBA" id="ARBA00004114"/>
    </source>
</evidence>
<reference evidence="19 20" key="1">
    <citation type="submission" date="2021-06" db="EMBL/GenBank/DDBJ databases">
        <title>Chromosome-level genome assembly of the red-tail catfish (Hemibagrus wyckioides).</title>
        <authorList>
            <person name="Shao F."/>
        </authorList>
    </citation>
    <scope>NUCLEOTIDE SEQUENCE [LARGE SCALE GENOMIC DNA]</scope>
    <source>
        <strain evidence="19">EC202008001</strain>
        <tissue evidence="19">Blood</tissue>
    </source>
</reference>
<evidence type="ECO:0000256" key="12">
    <source>
        <dbReference type="ARBA" id="ARBA00023069"/>
    </source>
</evidence>
<keyword evidence="7" id="KW-0493">Microtubule</keyword>
<dbReference type="GO" id="GO:0000922">
    <property type="term" value="C:spindle pole"/>
    <property type="evidence" value="ECO:0007669"/>
    <property type="project" value="UniProtKB-SubCell"/>
</dbReference>
<keyword evidence="8" id="KW-0221">Differentiation</keyword>
<evidence type="ECO:0000256" key="16">
    <source>
        <dbReference type="ARBA" id="ARBA00041830"/>
    </source>
</evidence>
<dbReference type="PANTHER" id="PTHR23162">
    <property type="entry name" value="OUTER DENSE FIBER OF SPERM TAILS 2"/>
    <property type="match status" value="1"/>
</dbReference>
<evidence type="ECO:0000256" key="4">
    <source>
        <dbReference type="ARBA" id="ARBA00009316"/>
    </source>
</evidence>
<dbReference type="GO" id="GO:0007283">
    <property type="term" value="P:spermatogenesis"/>
    <property type="evidence" value="ECO:0007669"/>
    <property type="project" value="UniProtKB-KW"/>
</dbReference>
<dbReference type="GO" id="GO:0005874">
    <property type="term" value="C:microtubule"/>
    <property type="evidence" value="ECO:0007669"/>
    <property type="project" value="UniProtKB-KW"/>
</dbReference>
<dbReference type="GO" id="GO:0031514">
    <property type="term" value="C:motile cilium"/>
    <property type="evidence" value="ECO:0007669"/>
    <property type="project" value="UniProtKB-SubCell"/>
</dbReference>
<protein>
    <recommendedName>
        <fullName evidence="15">Outer dense fiber protein 2</fullName>
    </recommendedName>
    <alternativeName>
        <fullName evidence="16">Cenexin</fullName>
    </alternativeName>
    <alternativeName>
        <fullName evidence="17">Outer dense fiber of sperm tails protein 2</fullName>
    </alternativeName>
</protein>
<keyword evidence="9" id="KW-0282">Flagellum</keyword>
<evidence type="ECO:0000256" key="7">
    <source>
        <dbReference type="ARBA" id="ARBA00022701"/>
    </source>
</evidence>
<dbReference type="EMBL" id="JAHKSW010000018">
    <property type="protein sequence ID" value="KAG7321088.1"/>
    <property type="molecule type" value="Genomic_DNA"/>
</dbReference>
<keyword evidence="11" id="KW-0175">Coiled coil</keyword>
<evidence type="ECO:0000313" key="19">
    <source>
        <dbReference type="EMBL" id="KAG7321088.1"/>
    </source>
</evidence>
<evidence type="ECO:0000256" key="14">
    <source>
        <dbReference type="ARBA" id="ARBA00023273"/>
    </source>
</evidence>
<evidence type="ECO:0000256" key="13">
    <source>
        <dbReference type="ARBA" id="ARBA00023212"/>
    </source>
</evidence>
<dbReference type="AlphaFoldDB" id="A0A9D3NGW1"/>
<evidence type="ECO:0000256" key="3">
    <source>
        <dbReference type="ARBA" id="ARBA00004647"/>
    </source>
</evidence>
<evidence type="ECO:0000256" key="8">
    <source>
        <dbReference type="ARBA" id="ARBA00022782"/>
    </source>
</evidence>
<evidence type="ECO:0000256" key="2">
    <source>
        <dbReference type="ARBA" id="ARBA00004230"/>
    </source>
</evidence>
<name>A0A9D3NGW1_9TELE</name>
<dbReference type="OrthoDB" id="8948528at2759"/>
<evidence type="ECO:0000256" key="17">
    <source>
        <dbReference type="ARBA" id="ARBA00043200"/>
    </source>
</evidence>
<organism evidence="19 20">
    <name type="scientific">Hemibagrus wyckioides</name>
    <dbReference type="NCBI Taxonomy" id="337641"/>
    <lineage>
        <taxon>Eukaryota</taxon>
        <taxon>Metazoa</taxon>
        <taxon>Chordata</taxon>
        <taxon>Craniata</taxon>
        <taxon>Vertebrata</taxon>
        <taxon>Euteleostomi</taxon>
        <taxon>Actinopterygii</taxon>
        <taxon>Neopterygii</taxon>
        <taxon>Teleostei</taxon>
        <taxon>Ostariophysi</taxon>
        <taxon>Siluriformes</taxon>
        <taxon>Bagridae</taxon>
        <taxon>Hemibagrus</taxon>
    </lineage>
</organism>
<comment type="subcellular location">
    <subcellularLocation>
        <location evidence="2">Cell projection</location>
        <location evidence="2">Cilium</location>
        <location evidence="2">Flagellum</location>
    </subcellularLocation>
    <subcellularLocation>
        <location evidence="1">Cytoplasm</location>
        <location evidence="1">Cytoskeleton</location>
        <location evidence="1">Microtubule organizing center</location>
        <location evidence="1">Centrosome</location>
        <location evidence="1">Centriole</location>
    </subcellularLocation>
    <subcellularLocation>
        <location evidence="3">Cytoplasm</location>
        <location evidence="3">Cytoskeleton</location>
        <location evidence="3">Spindle pole</location>
    </subcellularLocation>
</comment>
<keyword evidence="20" id="KW-1185">Reference proteome</keyword>
<evidence type="ECO:0000256" key="11">
    <source>
        <dbReference type="ARBA" id="ARBA00023054"/>
    </source>
</evidence>
<keyword evidence="5" id="KW-0217">Developmental protein</keyword>
<accession>A0A9D3NGW1</accession>
<keyword evidence="12" id="KW-0969">Cilium</keyword>
<sequence>MQRTKPAARRDTRGHQMKEVNQLRRTKDEAKRRYQSCLRDVKYRLEQSDSTNSLQNYVQFLKASYASVFGGLPFSRSSLRAHSAI</sequence>
<dbReference type="InterPro" id="IPR026099">
    <property type="entry name" value="Odf2-rel"/>
</dbReference>
<gene>
    <name evidence="19" type="ORF">KOW79_015503</name>
</gene>
<feature type="region of interest" description="Disordered" evidence="18">
    <location>
        <begin position="1"/>
        <end position="31"/>
    </location>
</feature>
<dbReference type="GO" id="GO:0030154">
    <property type="term" value="P:cell differentiation"/>
    <property type="evidence" value="ECO:0007669"/>
    <property type="project" value="UniProtKB-KW"/>
</dbReference>
<evidence type="ECO:0000256" key="9">
    <source>
        <dbReference type="ARBA" id="ARBA00022846"/>
    </source>
</evidence>
<evidence type="ECO:0000256" key="15">
    <source>
        <dbReference type="ARBA" id="ARBA00040458"/>
    </source>
</evidence>
<proteinExistence type="inferred from homology"/>
<dbReference type="GO" id="GO:0005814">
    <property type="term" value="C:centriole"/>
    <property type="evidence" value="ECO:0007669"/>
    <property type="project" value="UniProtKB-SubCell"/>
</dbReference>
<evidence type="ECO:0000256" key="10">
    <source>
        <dbReference type="ARBA" id="ARBA00022871"/>
    </source>
</evidence>
<keyword evidence="10" id="KW-0744">Spermatogenesis</keyword>
<evidence type="ECO:0000256" key="5">
    <source>
        <dbReference type="ARBA" id="ARBA00022473"/>
    </source>
</evidence>
<dbReference type="GO" id="GO:1902017">
    <property type="term" value="P:regulation of cilium assembly"/>
    <property type="evidence" value="ECO:0007669"/>
    <property type="project" value="TreeGrafter"/>
</dbReference>
<comment type="caution">
    <text evidence="19">The sequence shown here is derived from an EMBL/GenBank/DDBJ whole genome shotgun (WGS) entry which is preliminary data.</text>
</comment>
<keyword evidence="13" id="KW-0206">Cytoskeleton</keyword>
<evidence type="ECO:0000256" key="6">
    <source>
        <dbReference type="ARBA" id="ARBA00022490"/>
    </source>
</evidence>